<dbReference type="EMBL" id="CAADRP010001941">
    <property type="protein sequence ID" value="VFU57173.1"/>
    <property type="molecule type" value="Genomic_DNA"/>
</dbReference>
<name>A0A6N2MRY4_SALVM</name>
<feature type="region of interest" description="Disordered" evidence="1">
    <location>
        <begin position="456"/>
        <end position="496"/>
    </location>
</feature>
<evidence type="ECO:0000313" key="2">
    <source>
        <dbReference type="EMBL" id="VFU57173.1"/>
    </source>
</evidence>
<dbReference type="PANTHER" id="PTHR33977:SF1">
    <property type="entry name" value="ZINC ION BINDING PROTEIN"/>
    <property type="match status" value="1"/>
</dbReference>
<organism evidence="2">
    <name type="scientific">Salix viminalis</name>
    <name type="common">Common osier</name>
    <name type="synonym">Basket willow</name>
    <dbReference type="NCBI Taxonomy" id="40686"/>
    <lineage>
        <taxon>Eukaryota</taxon>
        <taxon>Viridiplantae</taxon>
        <taxon>Streptophyta</taxon>
        <taxon>Embryophyta</taxon>
        <taxon>Tracheophyta</taxon>
        <taxon>Spermatophyta</taxon>
        <taxon>Magnoliopsida</taxon>
        <taxon>eudicotyledons</taxon>
        <taxon>Gunneridae</taxon>
        <taxon>Pentapetalae</taxon>
        <taxon>rosids</taxon>
        <taxon>fabids</taxon>
        <taxon>Malpighiales</taxon>
        <taxon>Salicaceae</taxon>
        <taxon>Saliceae</taxon>
        <taxon>Salix</taxon>
    </lineage>
</organism>
<accession>A0A6N2MRY4</accession>
<feature type="compositionally biased region" description="Polar residues" evidence="1">
    <location>
        <begin position="311"/>
        <end position="320"/>
    </location>
</feature>
<feature type="region of interest" description="Disordered" evidence="1">
    <location>
        <begin position="289"/>
        <end position="320"/>
    </location>
</feature>
<feature type="compositionally biased region" description="Basic and acidic residues" evidence="1">
    <location>
        <begin position="479"/>
        <end position="496"/>
    </location>
</feature>
<feature type="compositionally biased region" description="Polar residues" evidence="1">
    <location>
        <begin position="290"/>
        <end position="304"/>
    </location>
</feature>
<dbReference type="AlphaFoldDB" id="A0A6N2MRY4"/>
<reference evidence="2" key="1">
    <citation type="submission" date="2019-03" db="EMBL/GenBank/DDBJ databases">
        <authorList>
            <person name="Mank J."/>
            <person name="Almeida P."/>
        </authorList>
    </citation>
    <scope>NUCLEOTIDE SEQUENCE</scope>
    <source>
        <strain evidence="2">78183</strain>
    </source>
</reference>
<protein>
    <submittedName>
        <fullName evidence="2">Uncharacterized protein</fullName>
    </submittedName>
</protein>
<dbReference type="PANTHER" id="PTHR33977">
    <property type="entry name" value="ZINC ION BINDING PROTEIN"/>
    <property type="match status" value="1"/>
</dbReference>
<gene>
    <name evidence="2" type="ORF">SVIM_LOCUS412968</name>
</gene>
<evidence type="ECO:0000256" key="1">
    <source>
        <dbReference type="SAM" id="MobiDB-lite"/>
    </source>
</evidence>
<sequence length="581" mass="64481">MDEILSLPVQNPPTLEFSASDIVWSKVEGWRDNLDRLALIPFARVDDFVRGESANKDCPTRFHVASSTQTSYKQKVCAEAERSIRRSTYELDTDDAVSINLWVESHQNQVFFFEDFSDSEPFTLGIQTEWQLQQMIRFGNRGLVASDSRFGTNKLKILNLSKDLGLAVKIECVVDKGMILQDTGKTMGKWFNILAKSIEDPDSDVIENVDVQKSLTSLIEIAVAVQKQLDGIVNFDSRQANVDTLRKSANHDAGVCGTNSSNQDKELVNENYHIEKDDCQERDIHEISRGVTNSNQSAVDATQKQARDSLEQQMSGTNLSNQARELANESDCMDKDVSSLNRNDHQVRHEASGSHRDDFVDGVGEQVACSQMDIDPPTTCISLPGLLSVNEIASNESFENGDRIINAVSDMSKSPHDVSTDQVRHEHNSVMDVRPLSNDILPSVESMEQCAVTNQNVPHYKDPKPLVSTNTEDASTDNEMMKPESEGGSRTESHRCDDNALGVCDNKAGNSNLHQVVEAADSLNSESSPRSSSISRCIEEQLSGKVETEGAGSFKKPSRSDKLVFTRRTRQKRVANDKSDN</sequence>
<feature type="region of interest" description="Disordered" evidence="1">
    <location>
        <begin position="544"/>
        <end position="581"/>
    </location>
</feature>
<feature type="region of interest" description="Disordered" evidence="1">
    <location>
        <begin position="520"/>
        <end position="539"/>
    </location>
</feature>
<proteinExistence type="predicted"/>
<feature type="compositionally biased region" description="Low complexity" evidence="1">
    <location>
        <begin position="522"/>
        <end position="535"/>
    </location>
</feature>